<dbReference type="EMBL" id="CP038444">
    <property type="protein sequence ID" value="QJT31164.1"/>
    <property type="molecule type" value="Genomic_DNA"/>
</dbReference>
<protein>
    <recommendedName>
        <fullName evidence="3">Flagellar protein FliT</fullName>
    </recommendedName>
</protein>
<evidence type="ECO:0008006" key="3">
    <source>
        <dbReference type="Google" id="ProtNLM"/>
    </source>
</evidence>
<reference evidence="1 2" key="1">
    <citation type="submission" date="2019-03" db="EMBL/GenBank/DDBJ databases">
        <title>Novel transposon Tn6433 accelerates the dissemination of tet(E) in Aeromonas from aerobic biofilm under oxytetracycline stress.</title>
        <authorList>
            <person name="Shi Y."/>
            <person name="Tian Z."/>
            <person name="Zhang Y."/>
            <person name="Zhang H."/>
            <person name="Yang M."/>
        </authorList>
    </citation>
    <scope>NUCLEOTIDE SEQUENCE [LARGE SCALE GENOMIC DNA]</scope>
    <source>
        <strain evidence="1 2">T5-8</strain>
    </source>
</reference>
<dbReference type="Proteomes" id="UP000502006">
    <property type="component" value="Chromosome"/>
</dbReference>
<accession>A0AAE7AGT6</accession>
<evidence type="ECO:0000313" key="1">
    <source>
        <dbReference type="EMBL" id="QJT31164.1"/>
    </source>
</evidence>
<name>A0AAE7AGT6_AERME</name>
<sequence>MDALLQQQQYDEALLCMDERLALIGRLVQLAQDEPEQQQAVAALAGELSIYEESTKALAASHHHAIFEQLTHVGKASRAGQAYRANSKEF</sequence>
<proteinExistence type="predicted"/>
<evidence type="ECO:0000313" key="2">
    <source>
        <dbReference type="Proteomes" id="UP000502006"/>
    </source>
</evidence>
<dbReference type="AlphaFoldDB" id="A0AAE7AGT6"/>
<dbReference type="RefSeq" id="WP_171269067.1">
    <property type="nucleotide sequence ID" value="NZ_CP038444.1"/>
</dbReference>
<gene>
    <name evidence="1" type="ORF">E4186_13950</name>
</gene>
<organism evidence="1 2">
    <name type="scientific">Aeromonas media</name>
    <dbReference type="NCBI Taxonomy" id="651"/>
    <lineage>
        <taxon>Bacteria</taxon>
        <taxon>Pseudomonadati</taxon>
        <taxon>Pseudomonadota</taxon>
        <taxon>Gammaproteobacteria</taxon>
        <taxon>Aeromonadales</taxon>
        <taxon>Aeromonadaceae</taxon>
        <taxon>Aeromonas</taxon>
    </lineage>
</organism>